<sequence>MSQILRYFTAGPLDLPALSAWLDGLAPAQRRDELLSLGRRQQARLFEAAAGFRPLGLDDLVPATVADGREVIHQGRNSLPAYSRFEKRFLRPAAGTELLGYNEGSARRYVGPGYFTASAAQGEVLVDYRRVPAARPLASWPPPRSNAVGLSLLVFHQLTDVMRGVSEGVSIGRGYRHGKPLDAWFLLVRE</sequence>
<evidence type="ECO:0000313" key="2">
    <source>
        <dbReference type="Proteomes" id="UP000282106"/>
    </source>
</evidence>
<dbReference type="RefSeq" id="WP_123210482.1">
    <property type="nucleotide sequence ID" value="NZ_RJVO01000001.1"/>
</dbReference>
<dbReference type="Proteomes" id="UP000282106">
    <property type="component" value="Unassembled WGS sequence"/>
</dbReference>
<dbReference type="EMBL" id="RJVO01000001">
    <property type="protein sequence ID" value="ROH93627.1"/>
    <property type="molecule type" value="Genomic_DNA"/>
</dbReference>
<reference evidence="1 2" key="1">
    <citation type="submission" date="2018-10" db="EMBL/GenBank/DDBJ databases">
        <authorList>
            <person name="Chen W.-M."/>
        </authorList>
    </citation>
    <scope>NUCLEOTIDE SEQUENCE [LARGE SCALE GENOMIC DNA]</scope>
    <source>
        <strain evidence="1 2">THS-13</strain>
    </source>
</reference>
<accession>A0A3N0VLL3</accession>
<dbReference type="InParanoid" id="A0A3N0VLL3"/>
<comment type="caution">
    <text evidence="1">The sequence shown here is derived from an EMBL/GenBank/DDBJ whole genome shotgun (WGS) entry which is preliminary data.</text>
</comment>
<keyword evidence="2" id="KW-1185">Reference proteome</keyword>
<evidence type="ECO:0000313" key="1">
    <source>
        <dbReference type="EMBL" id="ROH93627.1"/>
    </source>
</evidence>
<organism evidence="1 2">
    <name type="scientific">Stagnimonas aquatica</name>
    <dbReference type="NCBI Taxonomy" id="2689987"/>
    <lineage>
        <taxon>Bacteria</taxon>
        <taxon>Pseudomonadati</taxon>
        <taxon>Pseudomonadota</taxon>
        <taxon>Gammaproteobacteria</taxon>
        <taxon>Nevskiales</taxon>
        <taxon>Nevskiaceae</taxon>
        <taxon>Stagnimonas</taxon>
    </lineage>
</organism>
<name>A0A3N0VLL3_9GAMM</name>
<proteinExistence type="predicted"/>
<protein>
    <submittedName>
        <fullName evidence="1">Uncharacterized protein</fullName>
    </submittedName>
</protein>
<dbReference type="AlphaFoldDB" id="A0A3N0VLL3"/>
<gene>
    <name evidence="1" type="ORF">ED208_03650</name>
</gene>